<dbReference type="PROSITE" id="PS00061">
    <property type="entry name" value="ADH_SHORT"/>
    <property type="match status" value="1"/>
</dbReference>
<name>A0A1D3JYU7_PSEVE</name>
<accession>A0A1D3JYU7</accession>
<evidence type="ECO:0000256" key="2">
    <source>
        <dbReference type="ARBA" id="ARBA00023002"/>
    </source>
</evidence>
<evidence type="ECO:0000313" key="3">
    <source>
        <dbReference type="EMBL" id="SBW81237.1"/>
    </source>
</evidence>
<dbReference type="InterPro" id="IPR036291">
    <property type="entry name" value="NAD(P)-bd_dom_sf"/>
</dbReference>
<dbReference type="RefSeq" id="WP_017847310.1">
    <property type="nucleotide sequence ID" value="NZ_AOUH01000020.1"/>
</dbReference>
<dbReference type="Gene3D" id="3.40.50.720">
    <property type="entry name" value="NAD(P)-binding Rossmann-like Domain"/>
    <property type="match status" value="1"/>
</dbReference>
<dbReference type="GO" id="GO:0050664">
    <property type="term" value="F:oxidoreductase activity, acting on NAD(P)H, oxygen as acceptor"/>
    <property type="evidence" value="ECO:0007669"/>
    <property type="project" value="TreeGrafter"/>
</dbReference>
<dbReference type="NCBIfam" id="NF004849">
    <property type="entry name" value="PRK06200.1"/>
    <property type="match status" value="1"/>
</dbReference>
<dbReference type="PANTHER" id="PTHR43008">
    <property type="entry name" value="BENZIL REDUCTASE"/>
    <property type="match status" value="1"/>
</dbReference>
<protein>
    <submittedName>
        <fullName evidence="3">3-phenylpropionate-dihydrodiol/cinnamic acid-dihydrodiol dehydrogenase</fullName>
        <ecNumber evidence="3">1.3.1.87</ecNumber>
    </submittedName>
</protein>
<dbReference type="EC" id="1.3.1.87" evidence="3"/>
<organism evidence="3 4">
    <name type="scientific">Pseudomonas veronii 1YdBTEX2</name>
    <dbReference type="NCBI Taxonomy" id="1295141"/>
    <lineage>
        <taxon>Bacteria</taxon>
        <taxon>Pseudomonadati</taxon>
        <taxon>Pseudomonadota</taxon>
        <taxon>Gammaproteobacteria</taxon>
        <taxon>Pseudomonadales</taxon>
        <taxon>Pseudomonadaceae</taxon>
        <taxon>Pseudomonas</taxon>
    </lineage>
</organism>
<evidence type="ECO:0000313" key="4">
    <source>
        <dbReference type="Proteomes" id="UP000245431"/>
    </source>
</evidence>
<dbReference type="GO" id="GO:0018498">
    <property type="term" value="F:2,3-dihydroxy-2,3-dihydro-phenylpropionate dehydrogenase activity"/>
    <property type="evidence" value="ECO:0007669"/>
    <property type="project" value="UniProtKB-EC"/>
</dbReference>
<dbReference type="InterPro" id="IPR020904">
    <property type="entry name" value="Sc_DH/Rdtase_CS"/>
</dbReference>
<dbReference type="Pfam" id="PF00106">
    <property type="entry name" value="adh_short"/>
    <property type="match status" value="1"/>
</dbReference>
<sequence length="270" mass="28451">MAWLKGQVALVTGGTGGIGSAIVRRYVAEGARVAVMGRDAAQLAALADTLGDAVITIEGDVSRYQDNQRAVAATLEAFGRLDTFVGNAAVFDYFTRLDRIAPEEFEGAFQKLFATNVQGYLLGAQASIEALRETRGSMIFTLSNSAFYAGGGGILYVTAKHALVGMIRQLAYELAPDIRVNGVAPGATNTPMKSLEGLNSRSVPLNQIPGFEAGAAQAVPLQRIAEPEDHTGHYVLLASRENSGLTTANIIHSDGGWEIRSAGAAKPRKA</sequence>
<dbReference type="PRINTS" id="PR00081">
    <property type="entry name" value="GDHRDH"/>
</dbReference>
<dbReference type="EMBL" id="LT599583">
    <property type="protein sequence ID" value="SBW81237.1"/>
    <property type="molecule type" value="Genomic_DNA"/>
</dbReference>
<dbReference type="InterPro" id="IPR002347">
    <property type="entry name" value="SDR_fam"/>
</dbReference>
<proteinExistence type="inferred from homology"/>
<reference evidence="4" key="1">
    <citation type="submission" date="2016-07" db="EMBL/GenBank/DDBJ databases">
        <authorList>
            <person name="Florea S."/>
            <person name="Webb J.S."/>
            <person name="Jaromczyk J."/>
            <person name="Schardl C.L."/>
        </authorList>
    </citation>
    <scope>NUCLEOTIDE SEQUENCE [LARGE SCALE GENOMIC DNA]</scope>
    <source>
        <strain evidence="4">1YdBTEX2</strain>
    </source>
</reference>
<dbReference type="FunFam" id="3.40.50.720:FF:000084">
    <property type="entry name" value="Short-chain dehydrogenase reductase"/>
    <property type="match status" value="1"/>
</dbReference>
<dbReference type="GeneID" id="47556334"/>
<dbReference type="AlphaFoldDB" id="A0A1D3JYU7"/>
<dbReference type="SUPFAM" id="SSF51735">
    <property type="entry name" value="NAD(P)-binding Rossmann-fold domains"/>
    <property type="match status" value="1"/>
</dbReference>
<dbReference type="PANTHER" id="PTHR43008:SF4">
    <property type="entry name" value="CHAIN DEHYDROGENASE, PUTATIVE (AFU_ORTHOLOGUE AFUA_4G08710)-RELATED"/>
    <property type="match status" value="1"/>
</dbReference>
<keyword evidence="2 3" id="KW-0560">Oxidoreductase</keyword>
<dbReference type="Proteomes" id="UP000245431">
    <property type="component" value="Chromosome PVE_r1"/>
</dbReference>
<evidence type="ECO:0000256" key="1">
    <source>
        <dbReference type="ARBA" id="ARBA00006484"/>
    </source>
</evidence>
<comment type="similarity">
    <text evidence="1">Belongs to the short-chain dehydrogenases/reductases (SDR) family.</text>
</comment>
<gene>
    <name evidence="3" type="primary">hcaB</name>
    <name evidence="3" type="ORF">PVE_R1G3355</name>
</gene>